<dbReference type="GO" id="GO:0009055">
    <property type="term" value="F:electron transfer activity"/>
    <property type="evidence" value="ECO:0007669"/>
    <property type="project" value="InterPro"/>
</dbReference>
<dbReference type="GO" id="GO:0020037">
    <property type="term" value="F:heme binding"/>
    <property type="evidence" value="ECO:0007669"/>
    <property type="project" value="InterPro"/>
</dbReference>
<evidence type="ECO:0000259" key="11">
    <source>
        <dbReference type="PROSITE" id="PS51007"/>
    </source>
</evidence>
<dbReference type="PRINTS" id="PR00605">
    <property type="entry name" value="CYTCHROMECIC"/>
</dbReference>
<dbReference type="GO" id="GO:0031979">
    <property type="term" value="C:plasma membrane-derived thylakoid lumen"/>
    <property type="evidence" value="ECO:0007669"/>
    <property type="project" value="UniProtKB-SubCell"/>
</dbReference>
<dbReference type="PANTHER" id="PTHR34688">
    <property type="entry name" value="CYTOCHROME C6, CHLOROPLASTIC"/>
    <property type="match status" value="1"/>
</dbReference>
<dbReference type="SUPFAM" id="SSF46626">
    <property type="entry name" value="Cytochrome c"/>
    <property type="match status" value="1"/>
</dbReference>
<keyword evidence="5 9" id="KW-0479">Metal-binding</keyword>
<keyword evidence="6" id="KW-0249">Electron transport</keyword>
<dbReference type="InterPro" id="IPR023655">
    <property type="entry name" value="Cyt_C6"/>
</dbReference>
<proteinExistence type="inferred from homology"/>
<comment type="subcellular location">
    <subcellularLocation>
        <location evidence="1">Cellular thylakoid lumen</location>
    </subcellularLocation>
</comment>
<dbReference type="EMBL" id="CP001344">
    <property type="protein sequence ID" value="ACL45818.1"/>
    <property type="molecule type" value="Genomic_DNA"/>
</dbReference>
<evidence type="ECO:0000313" key="12">
    <source>
        <dbReference type="EMBL" id="ACL45818.1"/>
    </source>
</evidence>
<keyword evidence="3" id="KW-0813">Transport</keyword>
<dbReference type="STRING" id="395961.Cyan7425_3495"/>
<feature type="domain" description="Cytochrome c" evidence="11">
    <location>
        <begin position="19"/>
        <end position="99"/>
    </location>
</feature>
<dbReference type="AlphaFoldDB" id="B8HQZ7"/>
<name>B8HQZ7_CYAP4</name>
<dbReference type="KEGG" id="cyn:Cyan7425_3495"/>
<dbReference type="PROSITE" id="PS51007">
    <property type="entry name" value="CYTC"/>
    <property type="match status" value="1"/>
</dbReference>
<dbReference type="GO" id="GO:0005506">
    <property type="term" value="F:iron ion binding"/>
    <property type="evidence" value="ECO:0007669"/>
    <property type="project" value="InterPro"/>
</dbReference>
<evidence type="ECO:0000256" key="3">
    <source>
        <dbReference type="ARBA" id="ARBA00022448"/>
    </source>
</evidence>
<evidence type="ECO:0000256" key="2">
    <source>
        <dbReference type="ARBA" id="ARBA00009650"/>
    </source>
</evidence>
<evidence type="ECO:0000256" key="1">
    <source>
        <dbReference type="ARBA" id="ARBA00004518"/>
    </source>
</evidence>
<keyword evidence="8" id="KW-0793">Thylakoid</keyword>
<evidence type="ECO:0000256" key="9">
    <source>
        <dbReference type="PROSITE-ProRule" id="PRU00433"/>
    </source>
</evidence>
<dbReference type="eggNOG" id="COG2010">
    <property type="taxonomic scope" value="Bacteria"/>
</dbReference>
<evidence type="ECO:0000256" key="5">
    <source>
        <dbReference type="ARBA" id="ARBA00022723"/>
    </source>
</evidence>
<dbReference type="InterPro" id="IPR008168">
    <property type="entry name" value="Cyt_C_IC"/>
</dbReference>
<dbReference type="Pfam" id="PF13442">
    <property type="entry name" value="Cytochrome_CBB3"/>
    <property type="match status" value="1"/>
</dbReference>
<dbReference type="InterPro" id="IPR009056">
    <property type="entry name" value="Cyt_c-like_dom"/>
</dbReference>
<evidence type="ECO:0000256" key="8">
    <source>
        <dbReference type="ARBA" id="ARBA00023078"/>
    </source>
</evidence>
<keyword evidence="4 9" id="KW-0349">Heme</keyword>
<dbReference type="PANTHER" id="PTHR34688:SF2">
    <property type="entry name" value="CYTOCHROME C6, CHLOROPLASTIC"/>
    <property type="match status" value="1"/>
</dbReference>
<evidence type="ECO:0000256" key="4">
    <source>
        <dbReference type="ARBA" id="ARBA00022617"/>
    </source>
</evidence>
<sequence>MALAVLLVWMVFTAPVWAATGGEGAQLFDLHCAGCHLNGGNIVRRGKTLKLPALQRNGYDTVEAITAIVSNGKGNMSAYKERLTPDQIAIVADYVLQQATQNWH</sequence>
<dbReference type="Gene3D" id="1.10.760.10">
    <property type="entry name" value="Cytochrome c-like domain"/>
    <property type="match status" value="1"/>
</dbReference>
<keyword evidence="10" id="KW-0732">Signal</keyword>
<accession>B8HQZ7</accession>
<gene>
    <name evidence="12" type="ordered locus">Cyan7425_3495</name>
</gene>
<feature type="chain" id="PRO_5002870989" evidence="10">
    <location>
        <begin position="19"/>
        <end position="104"/>
    </location>
</feature>
<organism evidence="12">
    <name type="scientific">Cyanothece sp. (strain PCC 7425 / ATCC 29141)</name>
    <dbReference type="NCBI Taxonomy" id="395961"/>
    <lineage>
        <taxon>Bacteria</taxon>
        <taxon>Bacillati</taxon>
        <taxon>Cyanobacteriota</taxon>
        <taxon>Cyanophyceae</taxon>
        <taxon>Gomontiellales</taxon>
        <taxon>Cyanothecaceae</taxon>
        <taxon>Cyanothece</taxon>
    </lineage>
</organism>
<keyword evidence="7 9" id="KW-0408">Iron</keyword>
<reference evidence="12" key="1">
    <citation type="submission" date="2009-01" db="EMBL/GenBank/DDBJ databases">
        <title>Complete sequence of chromosome Cyanothece sp. PCC 7425.</title>
        <authorList>
            <consortium name="US DOE Joint Genome Institute"/>
            <person name="Lucas S."/>
            <person name="Copeland A."/>
            <person name="Lapidus A."/>
            <person name="Glavina del Rio T."/>
            <person name="Dalin E."/>
            <person name="Tice H."/>
            <person name="Bruce D."/>
            <person name="Goodwin L."/>
            <person name="Pitluck S."/>
            <person name="Sims D."/>
            <person name="Meineke L."/>
            <person name="Brettin T."/>
            <person name="Detter J.C."/>
            <person name="Han C."/>
            <person name="Larimer F."/>
            <person name="Land M."/>
            <person name="Hauser L."/>
            <person name="Kyrpides N."/>
            <person name="Ovchinnikova G."/>
            <person name="Liberton M."/>
            <person name="Stoeckel J."/>
            <person name="Banerjee A."/>
            <person name="Singh A."/>
            <person name="Page L."/>
            <person name="Sato H."/>
            <person name="Zhao L."/>
            <person name="Sherman L."/>
            <person name="Pakrasi H."/>
            <person name="Richardson P."/>
        </authorList>
    </citation>
    <scope>NUCLEOTIDE SEQUENCE</scope>
    <source>
        <strain evidence="12">PCC 7425</strain>
    </source>
</reference>
<dbReference type="InterPro" id="IPR036909">
    <property type="entry name" value="Cyt_c-like_dom_sf"/>
</dbReference>
<feature type="signal peptide" evidence="10">
    <location>
        <begin position="1"/>
        <end position="18"/>
    </location>
</feature>
<evidence type="ECO:0000256" key="6">
    <source>
        <dbReference type="ARBA" id="ARBA00022982"/>
    </source>
</evidence>
<comment type="similarity">
    <text evidence="2">Belongs to the cytochrome c family. PetJ subfamily.</text>
</comment>
<dbReference type="OrthoDB" id="5570429at2"/>
<evidence type="ECO:0000256" key="7">
    <source>
        <dbReference type="ARBA" id="ARBA00023004"/>
    </source>
</evidence>
<protein>
    <submittedName>
        <fullName evidence="12">Cytochrome c class I</fullName>
    </submittedName>
</protein>
<dbReference type="HOGENOM" id="CLU_101159_1_0_3"/>
<evidence type="ECO:0000256" key="10">
    <source>
        <dbReference type="SAM" id="SignalP"/>
    </source>
</evidence>